<protein>
    <submittedName>
        <fullName evidence="1">Uncharacterized protein</fullName>
    </submittedName>
</protein>
<organism evidence="1 2">
    <name type="scientific">Mycobacterium kyorinense</name>
    <dbReference type="NCBI Taxonomy" id="487514"/>
    <lineage>
        <taxon>Bacteria</taxon>
        <taxon>Bacillati</taxon>
        <taxon>Actinomycetota</taxon>
        <taxon>Actinomycetes</taxon>
        <taxon>Mycobacteriales</taxon>
        <taxon>Mycobacteriaceae</taxon>
        <taxon>Mycobacterium</taxon>
    </lineage>
</organism>
<keyword evidence="2" id="KW-1185">Reference proteome</keyword>
<reference evidence="1 2" key="1">
    <citation type="submission" date="2016-01" db="EMBL/GenBank/DDBJ databases">
        <title>The new phylogeny of the genus Mycobacterium.</title>
        <authorList>
            <person name="Tarcisio F."/>
            <person name="Conor M."/>
            <person name="Antonella G."/>
            <person name="Elisabetta G."/>
            <person name="Giulia F.S."/>
            <person name="Sara T."/>
            <person name="Anna F."/>
            <person name="Clotilde B."/>
            <person name="Roberto B."/>
            <person name="Veronica D.S."/>
            <person name="Fabio R."/>
            <person name="Monica P."/>
            <person name="Olivier J."/>
            <person name="Enrico T."/>
            <person name="Nicola S."/>
        </authorList>
    </citation>
    <scope>NUCLEOTIDE SEQUENCE [LARGE SCALE GENOMIC DNA]</scope>
    <source>
        <strain evidence="1 2">DSM 45166</strain>
    </source>
</reference>
<gene>
    <name evidence="1" type="ORF">AWC14_02210</name>
</gene>
<dbReference type="Proteomes" id="UP000193487">
    <property type="component" value="Unassembled WGS sequence"/>
</dbReference>
<evidence type="ECO:0000313" key="1">
    <source>
        <dbReference type="EMBL" id="ORW04921.1"/>
    </source>
</evidence>
<name>A0A1X1Y1M3_9MYCO</name>
<dbReference type="AlphaFoldDB" id="A0A1X1Y1M3"/>
<dbReference type="EMBL" id="LQPE01000095">
    <property type="protein sequence ID" value="ORW04921.1"/>
    <property type="molecule type" value="Genomic_DNA"/>
</dbReference>
<evidence type="ECO:0000313" key="2">
    <source>
        <dbReference type="Proteomes" id="UP000193487"/>
    </source>
</evidence>
<comment type="caution">
    <text evidence="1">The sequence shown here is derived from an EMBL/GenBank/DDBJ whole genome shotgun (WGS) entry which is preliminary data.</text>
</comment>
<accession>A0A1X1Y1M3</accession>
<proteinExistence type="predicted"/>
<sequence length="72" mass="8139">MKIAMANRLTIRIEGEYGLNEGSIHIEDQNGTEMLMWESAEWIEDPSLVYVIANAITTALSDPDQFLRIAQN</sequence>